<feature type="non-terminal residue" evidence="2">
    <location>
        <position position="1"/>
    </location>
</feature>
<dbReference type="PANTHER" id="PTHR48054">
    <property type="entry name" value="RECEPTOR KINASE-LIKE PROTEIN XA21"/>
    <property type="match status" value="1"/>
</dbReference>
<evidence type="ECO:0000256" key="1">
    <source>
        <dbReference type="ARBA" id="ARBA00022737"/>
    </source>
</evidence>
<dbReference type="InterPro" id="IPR001611">
    <property type="entry name" value="Leu-rich_rpt"/>
</dbReference>
<dbReference type="Gene3D" id="3.80.10.10">
    <property type="entry name" value="Ribonuclease Inhibitor"/>
    <property type="match status" value="1"/>
</dbReference>
<comment type="caution">
    <text evidence="2">The sequence shown here is derived from an EMBL/GenBank/DDBJ whole genome shotgun (WGS) entry which is preliminary data.</text>
</comment>
<keyword evidence="3" id="KW-1185">Reference proteome</keyword>
<dbReference type="Pfam" id="PF00560">
    <property type="entry name" value="LRR_1"/>
    <property type="match status" value="2"/>
</dbReference>
<name>X6LBZ9_RETFI</name>
<dbReference type="AlphaFoldDB" id="X6LBZ9"/>
<evidence type="ECO:0000313" key="3">
    <source>
        <dbReference type="Proteomes" id="UP000023152"/>
    </source>
</evidence>
<dbReference type="SUPFAM" id="SSF52058">
    <property type="entry name" value="L domain-like"/>
    <property type="match status" value="1"/>
</dbReference>
<dbReference type="InterPro" id="IPR032675">
    <property type="entry name" value="LRR_dom_sf"/>
</dbReference>
<keyword evidence="1" id="KW-0677">Repeat</keyword>
<evidence type="ECO:0008006" key="4">
    <source>
        <dbReference type="Google" id="ProtNLM"/>
    </source>
</evidence>
<reference evidence="2 3" key="1">
    <citation type="journal article" date="2013" name="Curr. Biol.">
        <title>The Genome of the Foraminiferan Reticulomyxa filosa.</title>
        <authorList>
            <person name="Glockner G."/>
            <person name="Hulsmann N."/>
            <person name="Schleicher M."/>
            <person name="Noegel A.A."/>
            <person name="Eichinger L."/>
            <person name="Gallinger C."/>
            <person name="Pawlowski J."/>
            <person name="Sierra R."/>
            <person name="Euteneuer U."/>
            <person name="Pillet L."/>
            <person name="Moustafa A."/>
            <person name="Platzer M."/>
            <person name="Groth M."/>
            <person name="Szafranski K."/>
            <person name="Schliwa M."/>
        </authorList>
    </citation>
    <scope>NUCLEOTIDE SEQUENCE [LARGE SCALE GENOMIC DNA]</scope>
</reference>
<sequence>IDRNNTIGDWEIDQFAIFANVFKVEIGTIPPEIGNLVNLVFFDLGHNQIFGTIPKELGNLVGLGCLILEENELTGTIPPEIGNLSNLTSISLEMNELCKKKKKKKCFGLESVNDNYLFSFFKKKKKKRISGTIPPEIGNLTNLQFLYMRLMKLRNIYMVYLYPRMILLLFENIGD</sequence>
<organism evidence="2 3">
    <name type="scientific">Reticulomyxa filosa</name>
    <dbReference type="NCBI Taxonomy" id="46433"/>
    <lineage>
        <taxon>Eukaryota</taxon>
        <taxon>Sar</taxon>
        <taxon>Rhizaria</taxon>
        <taxon>Retaria</taxon>
        <taxon>Foraminifera</taxon>
        <taxon>Monothalamids</taxon>
        <taxon>Reticulomyxidae</taxon>
        <taxon>Reticulomyxa</taxon>
    </lineage>
</organism>
<dbReference type="EMBL" id="ASPP01047216">
    <property type="protein sequence ID" value="ETN98264.1"/>
    <property type="molecule type" value="Genomic_DNA"/>
</dbReference>
<evidence type="ECO:0000313" key="2">
    <source>
        <dbReference type="EMBL" id="ETN98264.1"/>
    </source>
</evidence>
<proteinExistence type="predicted"/>
<dbReference type="FunFam" id="3.80.10.10:FF:000383">
    <property type="entry name" value="Leucine-rich repeat receptor protein kinase EMS1"/>
    <property type="match status" value="1"/>
</dbReference>
<accession>X6LBZ9</accession>
<dbReference type="PANTHER" id="PTHR48054:SF82">
    <property type="entry name" value="LRR RECEPTOR-LIKE SERINE_THREONINE-PROTEIN KINASE FLS2"/>
    <property type="match status" value="1"/>
</dbReference>
<dbReference type="InterPro" id="IPR052592">
    <property type="entry name" value="LRR-RLK"/>
</dbReference>
<dbReference type="OrthoDB" id="2105857at2759"/>
<dbReference type="Proteomes" id="UP000023152">
    <property type="component" value="Unassembled WGS sequence"/>
</dbReference>
<gene>
    <name evidence="2" type="ORF">RFI_39246</name>
</gene>
<protein>
    <recommendedName>
        <fullName evidence="4">L domain-like protein</fullName>
    </recommendedName>
</protein>